<feature type="active site" description="Proton donor/acceptor" evidence="4">
    <location>
        <position position="134"/>
    </location>
</feature>
<dbReference type="PROSITE" id="PS00666">
    <property type="entry name" value="DHDPS_2"/>
    <property type="match status" value="1"/>
</dbReference>
<dbReference type="OrthoDB" id="9778880at2"/>
<accession>S2VIM4</accession>
<evidence type="ECO:0000256" key="3">
    <source>
        <dbReference type="PIRNR" id="PIRNR001365"/>
    </source>
</evidence>
<dbReference type="EMBL" id="AGWM01000007">
    <property type="protein sequence ID" value="EPD27303.1"/>
    <property type="molecule type" value="Genomic_DNA"/>
</dbReference>
<dbReference type="PANTHER" id="PTHR12128">
    <property type="entry name" value="DIHYDRODIPICOLINATE SYNTHASE"/>
    <property type="match status" value="1"/>
</dbReference>
<dbReference type="PATRIC" id="fig|883067.3.peg.651"/>
<proteinExistence type="inferred from homology"/>
<comment type="similarity">
    <text evidence="3">Belongs to the DapA family.</text>
</comment>
<dbReference type="Pfam" id="PF00701">
    <property type="entry name" value="DHDPS"/>
    <property type="match status" value="1"/>
</dbReference>
<comment type="caution">
    <text evidence="6">The sequence shown here is derived from an EMBL/GenBank/DDBJ whole genome shotgun (WGS) entry which is preliminary data.</text>
</comment>
<keyword evidence="7" id="KW-1185">Reference proteome</keyword>
<dbReference type="SUPFAM" id="SSF51569">
    <property type="entry name" value="Aldolase"/>
    <property type="match status" value="1"/>
</dbReference>
<dbReference type="Proteomes" id="UP000014393">
    <property type="component" value="Unassembled WGS sequence"/>
</dbReference>
<feature type="binding site" evidence="5">
    <location>
        <position position="208"/>
    </location>
    <ligand>
        <name>pyruvate</name>
        <dbReference type="ChEBI" id="CHEBI:15361"/>
    </ligand>
</feature>
<evidence type="ECO:0000256" key="5">
    <source>
        <dbReference type="PIRSR" id="PIRSR001365-2"/>
    </source>
</evidence>
<dbReference type="InterPro" id="IPR013785">
    <property type="entry name" value="Aldolase_TIM"/>
</dbReference>
<dbReference type="HOGENOM" id="CLU_049343_5_1_11"/>
<dbReference type="SMART" id="SM01130">
    <property type="entry name" value="DHDPS"/>
    <property type="match status" value="1"/>
</dbReference>
<evidence type="ECO:0000256" key="2">
    <source>
        <dbReference type="ARBA" id="ARBA00023270"/>
    </source>
</evidence>
<dbReference type="CDD" id="cd00408">
    <property type="entry name" value="DHDPS-like"/>
    <property type="match status" value="1"/>
</dbReference>
<evidence type="ECO:0000313" key="6">
    <source>
        <dbReference type="EMBL" id="EPD27303.1"/>
    </source>
</evidence>
<evidence type="ECO:0000313" key="7">
    <source>
        <dbReference type="Proteomes" id="UP000014393"/>
    </source>
</evidence>
<reference evidence="6 7" key="1">
    <citation type="submission" date="2013-05" db="EMBL/GenBank/DDBJ databases">
        <title>The Genome Sequence of Actinobaculum schaalii FB123-CNA2.</title>
        <authorList>
            <consortium name="The Broad Institute Genomics Platform"/>
            <person name="Earl A."/>
            <person name="Ward D."/>
            <person name="Feldgarden M."/>
            <person name="Gevers D."/>
            <person name="Saerens B."/>
            <person name="Vaneechoutte M."/>
            <person name="Walker B."/>
            <person name="Young S."/>
            <person name="Zeng Q."/>
            <person name="Gargeya S."/>
            <person name="Fitzgerald M."/>
            <person name="Haas B."/>
            <person name="Abouelleil A."/>
            <person name="Allen A.W."/>
            <person name="Alvarado L."/>
            <person name="Arachchi H.M."/>
            <person name="Berlin A.M."/>
            <person name="Chapman S.B."/>
            <person name="Gainer-Dewar J."/>
            <person name="Goldberg J."/>
            <person name="Griggs A."/>
            <person name="Gujja S."/>
            <person name="Hansen M."/>
            <person name="Howarth C."/>
            <person name="Imamovic A."/>
            <person name="Ireland A."/>
            <person name="Larimer J."/>
            <person name="McCowan C."/>
            <person name="Murphy C."/>
            <person name="Pearson M."/>
            <person name="Poon T.W."/>
            <person name="Priest M."/>
            <person name="Roberts A."/>
            <person name="Saif S."/>
            <person name="Shea T."/>
            <person name="Sisk P."/>
            <person name="Sykes S."/>
            <person name="Wortman J."/>
            <person name="Nusbaum C."/>
            <person name="Birren B."/>
        </authorList>
    </citation>
    <scope>NUCLEOTIDE SEQUENCE [LARGE SCALE GENOMIC DNA]</scope>
    <source>
        <strain evidence="6 7">FB123-CNA-2</strain>
    </source>
</reference>
<dbReference type="GO" id="GO:0016829">
    <property type="term" value="F:lyase activity"/>
    <property type="evidence" value="ECO:0007669"/>
    <property type="project" value="UniProtKB-KW"/>
</dbReference>
<dbReference type="PIRSF" id="PIRSF001365">
    <property type="entry name" value="DHDPS"/>
    <property type="match status" value="1"/>
</dbReference>
<dbReference type="PANTHER" id="PTHR12128:SF28">
    <property type="entry name" value="2-DEHYDRO-3-DEOXY-D-GLUCONATE ALDOLASE YAGE-RELATED"/>
    <property type="match status" value="1"/>
</dbReference>
<dbReference type="RefSeq" id="WP_016442295.1">
    <property type="nucleotide sequence ID" value="NZ_KE150262.1"/>
</dbReference>
<evidence type="ECO:0000256" key="1">
    <source>
        <dbReference type="ARBA" id="ARBA00023239"/>
    </source>
</evidence>
<keyword evidence="2" id="KW-0704">Schiff base</keyword>
<dbReference type="InterPro" id="IPR002220">
    <property type="entry name" value="DapA-like"/>
</dbReference>
<feature type="active site" description="Schiff-base intermediate with substrate" evidence="4">
    <location>
        <position position="163"/>
    </location>
</feature>
<dbReference type="AlphaFoldDB" id="S2VIM4"/>
<dbReference type="InterPro" id="IPR020625">
    <property type="entry name" value="Schiff_base-form_aldolases_AS"/>
</dbReference>
<dbReference type="GO" id="GO:0005829">
    <property type="term" value="C:cytosol"/>
    <property type="evidence" value="ECO:0007669"/>
    <property type="project" value="TreeGrafter"/>
</dbReference>
<keyword evidence="1 3" id="KW-0456">Lyase</keyword>
<gene>
    <name evidence="6" type="ORF">HMPREF9237_00661</name>
</gene>
<dbReference type="eggNOG" id="COG0329">
    <property type="taxonomic scope" value="Bacteria"/>
</dbReference>
<dbReference type="Gene3D" id="3.20.20.70">
    <property type="entry name" value="Aldolase class I"/>
    <property type="match status" value="1"/>
</dbReference>
<evidence type="ECO:0000256" key="4">
    <source>
        <dbReference type="PIRSR" id="PIRSR001365-1"/>
    </source>
</evidence>
<protein>
    <recommendedName>
        <fullName evidence="8">Dihydrodipicolinate synthase</fullName>
    </recommendedName>
</protein>
<name>S2VIM4_9ACTO</name>
<evidence type="ECO:0008006" key="8">
    <source>
        <dbReference type="Google" id="ProtNLM"/>
    </source>
</evidence>
<dbReference type="PRINTS" id="PR00146">
    <property type="entry name" value="DHPICSNTHASE"/>
</dbReference>
<organism evidence="6 7">
    <name type="scientific">Actinotignum schaalii FB123-CNA-2</name>
    <dbReference type="NCBI Taxonomy" id="883067"/>
    <lineage>
        <taxon>Bacteria</taxon>
        <taxon>Bacillati</taxon>
        <taxon>Actinomycetota</taxon>
        <taxon>Actinomycetes</taxon>
        <taxon>Actinomycetales</taxon>
        <taxon>Actinomycetaceae</taxon>
        <taxon>Actinotignum</taxon>
    </lineage>
</organism>
<sequence length="309" mass="33519">MENPQFICPTVTAFDNNLDIDAATNRQLWDRLITGGVDGILVAGSIGEFFALAYEQKLELIKLAAQHINGRVELLAGTGMNSLPETIKLSNAALEAGADVVALITPYYFTLGEEALFDYYAACAQAIDGKILLYNFPARTGNDIGPELLRRLVDEFPNIIGIKDTVTELSHTRALIQAVRPRHPDFRFLAGFDENFYYTLLSGGNGAISGLANVYPEVTAAWVRAAREGNAATLERMQELMNHLANIYTIAPVFVPVIKEAIHQRGVALSTACRATPTGLTAAEKEAVTELLARADDLIAAADLPPTDR</sequence>